<dbReference type="InterPro" id="IPR043128">
    <property type="entry name" value="Rev_trsase/Diguanyl_cyclase"/>
</dbReference>
<evidence type="ECO:0000259" key="2">
    <source>
        <dbReference type="Pfam" id="PF00078"/>
    </source>
</evidence>
<dbReference type="Gene3D" id="3.10.10.10">
    <property type="entry name" value="HIV Type 1 Reverse Transcriptase, subunit A, domain 1"/>
    <property type="match status" value="1"/>
</dbReference>
<dbReference type="AlphaFoldDB" id="A0A6V7NFA7"/>
<proteinExistence type="predicted"/>
<dbReference type="SUPFAM" id="SSF56672">
    <property type="entry name" value="DNA/RNA polymerases"/>
    <property type="match status" value="1"/>
</dbReference>
<feature type="region of interest" description="Disordered" evidence="1">
    <location>
        <begin position="146"/>
        <end position="225"/>
    </location>
</feature>
<feature type="domain" description="Reverse transcriptase" evidence="2">
    <location>
        <begin position="2"/>
        <end position="73"/>
    </location>
</feature>
<dbReference type="InterPro" id="IPR053134">
    <property type="entry name" value="RNA-dir_DNA_polymerase"/>
</dbReference>
<evidence type="ECO:0000313" key="3">
    <source>
        <dbReference type="EMBL" id="CAD1817270.1"/>
    </source>
</evidence>
<dbReference type="InterPro" id="IPR043502">
    <property type="entry name" value="DNA/RNA_pol_sf"/>
</dbReference>
<dbReference type="InterPro" id="IPR000477">
    <property type="entry name" value="RT_dom"/>
</dbReference>
<name>A0A6V7NFA7_ANACO</name>
<dbReference type="Gene3D" id="3.30.70.270">
    <property type="match status" value="1"/>
</dbReference>
<organism evidence="3">
    <name type="scientific">Ananas comosus var. bracteatus</name>
    <name type="common">red pineapple</name>
    <dbReference type="NCBI Taxonomy" id="296719"/>
    <lineage>
        <taxon>Eukaryota</taxon>
        <taxon>Viridiplantae</taxon>
        <taxon>Streptophyta</taxon>
        <taxon>Embryophyta</taxon>
        <taxon>Tracheophyta</taxon>
        <taxon>Spermatophyta</taxon>
        <taxon>Magnoliopsida</taxon>
        <taxon>Liliopsida</taxon>
        <taxon>Poales</taxon>
        <taxon>Bromeliaceae</taxon>
        <taxon>Bromelioideae</taxon>
        <taxon>Ananas</taxon>
    </lineage>
</organism>
<dbReference type="Pfam" id="PF00078">
    <property type="entry name" value="RVT_1"/>
    <property type="match status" value="1"/>
</dbReference>
<dbReference type="CDD" id="cd01647">
    <property type="entry name" value="RT_LTR"/>
    <property type="match status" value="1"/>
</dbReference>
<feature type="compositionally biased region" description="Low complexity" evidence="1">
    <location>
        <begin position="147"/>
        <end position="157"/>
    </location>
</feature>
<accession>A0A6V7NFA7</accession>
<dbReference type="EMBL" id="LR862129">
    <property type="protein sequence ID" value="CAD1817270.1"/>
    <property type="molecule type" value="Genomic_DNA"/>
</dbReference>
<reference evidence="3" key="1">
    <citation type="submission" date="2020-07" db="EMBL/GenBank/DDBJ databases">
        <authorList>
            <person name="Lin J."/>
        </authorList>
    </citation>
    <scope>NUCLEOTIDE SEQUENCE</scope>
</reference>
<feature type="region of interest" description="Disordered" evidence="1">
    <location>
        <begin position="255"/>
        <end position="303"/>
    </location>
</feature>
<dbReference type="PANTHER" id="PTHR24559:SF450">
    <property type="entry name" value="RNA-DIRECTED DNA POLYMERASE HOMOLOG"/>
    <property type="match status" value="1"/>
</dbReference>
<protein>
    <recommendedName>
        <fullName evidence="2">Reverse transcriptase domain-containing protein</fullName>
    </recommendedName>
</protein>
<evidence type="ECO:0000256" key="1">
    <source>
        <dbReference type="SAM" id="MobiDB-lite"/>
    </source>
</evidence>
<sequence>MCIDYRALNSNIVKDKFPIPLVEELLDELYGTVLFTKLDLRSGYHQIRMQEANIYKTAFQTHEGHYEFLVVPFVATFYVPNRMRSNVEVASAGSYPSRARAPTAGVRLRPPEKPGLLFLHLPLHLAASFLAVDHPGVIHSRRALSFGSARPPSASPAGRRRSPAGLPMAELGQIGPSPGWLPSRALPLPKSGRAALPRSPDDLRRQPHRQRTPPEPPKLPAATCDHPGRAWAILASARRVRLEAGRPASLCYRRPHARVPGVPDHRRPPPEAPAAAQTRAGRGRARSASKHRRRPPTGAPPPP</sequence>
<gene>
    <name evidence="3" type="ORF">CB5_LOCUS481</name>
</gene>
<dbReference type="PANTHER" id="PTHR24559">
    <property type="entry name" value="TRANSPOSON TY3-I GAG-POL POLYPROTEIN"/>
    <property type="match status" value="1"/>
</dbReference>
<feature type="compositionally biased region" description="Basic residues" evidence="1">
    <location>
        <begin position="281"/>
        <end position="295"/>
    </location>
</feature>